<dbReference type="InterPro" id="IPR002942">
    <property type="entry name" value="S4_RNA-bd"/>
</dbReference>
<dbReference type="CDD" id="cd00165">
    <property type="entry name" value="S4"/>
    <property type="match status" value="1"/>
</dbReference>
<dbReference type="HOGENOM" id="CLU_127162_3_2_9"/>
<accession>A0A078KPW9</accession>
<dbReference type="Proteomes" id="UP000032431">
    <property type="component" value="Chromosome I"/>
</dbReference>
<keyword evidence="4" id="KW-1185">Reference proteome</keyword>
<feature type="domain" description="RNA-binding S4" evidence="2">
    <location>
        <begin position="14"/>
        <end position="72"/>
    </location>
</feature>
<dbReference type="OrthoDB" id="9811532at2"/>
<dbReference type="Gene3D" id="3.10.290.10">
    <property type="entry name" value="RNA-binding S4 domain"/>
    <property type="match status" value="1"/>
</dbReference>
<dbReference type="PROSITE" id="PS50889">
    <property type="entry name" value="S4"/>
    <property type="match status" value="1"/>
</dbReference>
<dbReference type="STRING" id="29343.CCDG5_0003"/>
<dbReference type="AlphaFoldDB" id="A0A078KPW9"/>
<name>A0A078KPW9_9FIRM</name>
<dbReference type="PATRIC" id="fig|29343.3.peg.3"/>
<protein>
    <recommendedName>
        <fullName evidence="2">RNA-binding S4 domain-containing protein</fullName>
    </recommendedName>
</protein>
<evidence type="ECO:0000313" key="4">
    <source>
        <dbReference type="Proteomes" id="UP000032431"/>
    </source>
</evidence>
<proteinExistence type="predicted"/>
<evidence type="ECO:0000259" key="2">
    <source>
        <dbReference type="SMART" id="SM00363"/>
    </source>
</evidence>
<keyword evidence="1" id="KW-0694">RNA-binding</keyword>
<dbReference type="GO" id="GO:0003723">
    <property type="term" value="F:RNA binding"/>
    <property type="evidence" value="ECO:0007669"/>
    <property type="project" value="UniProtKB-KW"/>
</dbReference>
<evidence type="ECO:0000256" key="1">
    <source>
        <dbReference type="PROSITE-ProRule" id="PRU00182"/>
    </source>
</evidence>
<organism evidence="3 4">
    <name type="scientific">[Clostridium] cellulosi</name>
    <dbReference type="NCBI Taxonomy" id="29343"/>
    <lineage>
        <taxon>Bacteria</taxon>
        <taxon>Bacillati</taxon>
        <taxon>Bacillota</taxon>
        <taxon>Clostridia</taxon>
        <taxon>Eubacteriales</taxon>
        <taxon>Oscillospiraceae</taxon>
        <taxon>Oscillospiraceae incertae sedis</taxon>
    </lineage>
</organism>
<sequence length="73" mass="7755">MPETKKIKINTEYIKLDQLLKFAGLTMTGGEAKTAVASGSVMVNGAPCLLRGKKIRAGDTVSYNGVVIEVISQ</sequence>
<gene>
    <name evidence="3" type="ORF">CCDG5_0003</name>
</gene>
<dbReference type="SUPFAM" id="SSF55174">
    <property type="entry name" value="Alpha-L RNA-binding motif"/>
    <property type="match status" value="1"/>
</dbReference>
<dbReference type="InterPro" id="IPR036986">
    <property type="entry name" value="S4_RNA-bd_sf"/>
</dbReference>
<dbReference type="KEGG" id="ccel:CCDG5_0003"/>
<evidence type="ECO:0000313" key="3">
    <source>
        <dbReference type="EMBL" id="CDZ23154.1"/>
    </source>
</evidence>
<dbReference type="SMART" id="SM00363">
    <property type="entry name" value="S4"/>
    <property type="match status" value="1"/>
</dbReference>
<dbReference type="EMBL" id="LM995447">
    <property type="protein sequence ID" value="CDZ23154.1"/>
    <property type="molecule type" value="Genomic_DNA"/>
</dbReference>
<reference evidence="4" key="1">
    <citation type="submission" date="2014-07" db="EMBL/GenBank/DDBJ databases">
        <authorList>
            <person name="Wibberg D."/>
        </authorList>
    </citation>
    <scope>NUCLEOTIDE SEQUENCE [LARGE SCALE GENOMIC DNA]</scope>
    <source>
        <strain evidence="4">DG5</strain>
    </source>
</reference>
<dbReference type="Pfam" id="PF13275">
    <property type="entry name" value="S4_2"/>
    <property type="match status" value="1"/>
</dbReference>